<dbReference type="OrthoDB" id="9770415at2"/>
<evidence type="ECO:0000256" key="7">
    <source>
        <dbReference type="ARBA" id="ARBA00022989"/>
    </source>
</evidence>
<evidence type="ECO:0000256" key="8">
    <source>
        <dbReference type="ARBA" id="ARBA00023136"/>
    </source>
</evidence>
<evidence type="ECO:0000256" key="3">
    <source>
        <dbReference type="ARBA" id="ARBA00022475"/>
    </source>
</evidence>
<dbReference type="SMART" id="SM00382">
    <property type="entry name" value="AAA"/>
    <property type="match status" value="1"/>
</dbReference>
<keyword evidence="8 9" id="KW-0472">Membrane</keyword>
<dbReference type="PROSITE" id="PS50893">
    <property type="entry name" value="ABC_TRANSPORTER_2"/>
    <property type="match status" value="1"/>
</dbReference>
<feature type="transmembrane region" description="Helical" evidence="9">
    <location>
        <begin position="278"/>
        <end position="296"/>
    </location>
</feature>
<dbReference type="AlphaFoldDB" id="A0A3Q8S8P0"/>
<feature type="domain" description="ABC transmembrane type-1" evidence="11">
    <location>
        <begin position="18"/>
        <end position="298"/>
    </location>
</feature>
<name>A0A3Q8S8P0_9BACL</name>
<dbReference type="InterPro" id="IPR011527">
    <property type="entry name" value="ABC1_TM_dom"/>
</dbReference>
<accession>A0A3Q8S8P0</accession>
<dbReference type="GO" id="GO:0016887">
    <property type="term" value="F:ATP hydrolysis activity"/>
    <property type="evidence" value="ECO:0007669"/>
    <property type="project" value="InterPro"/>
</dbReference>
<dbReference type="SUPFAM" id="SSF90123">
    <property type="entry name" value="ABC transporter transmembrane region"/>
    <property type="match status" value="1"/>
</dbReference>
<dbReference type="PANTHER" id="PTHR43394:SF1">
    <property type="entry name" value="ATP-BINDING CASSETTE SUB-FAMILY B MEMBER 10, MITOCHONDRIAL"/>
    <property type="match status" value="1"/>
</dbReference>
<organism evidence="12 13">
    <name type="scientific">Paenibacillus lentus</name>
    <dbReference type="NCBI Taxonomy" id="1338368"/>
    <lineage>
        <taxon>Bacteria</taxon>
        <taxon>Bacillati</taxon>
        <taxon>Bacillota</taxon>
        <taxon>Bacilli</taxon>
        <taxon>Bacillales</taxon>
        <taxon>Paenibacillaceae</taxon>
        <taxon>Paenibacillus</taxon>
    </lineage>
</organism>
<dbReference type="CDD" id="cd18548">
    <property type="entry name" value="ABC_6TM_Tm287_like"/>
    <property type="match status" value="1"/>
</dbReference>
<dbReference type="InterPro" id="IPR027417">
    <property type="entry name" value="P-loop_NTPase"/>
</dbReference>
<evidence type="ECO:0000256" key="1">
    <source>
        <dbReference type="ARBA" id="ARBA00004651"/>
    </source>
</evidence>
<keyword evidence="2" id="KW-0813">Transport</keyword>
<dbReference type="Proteomes" id="UP000273145">
    <property type="component" value="Chromosome"/>
</dbReference>
<feature type="transmembrane region" description="Helical" evidence="9">
    <location>
        <begin position="12"/>
        <end position="32"/>
    </location>
</feature>
<evidence type="ECO:0000259" key="11">
    <source>
        <dbReference type="PROSITE" id="PS50929"/>
    </source>
</evidence>
<feature type="transmembrane region" description="Helical" evidence="9">
    <location>
        <begin position="240"/>
        <end position="258"/>
    </location>
</feature>
<keyword evidence="4 9" id="KW-0812">Transmembrane</keyword>
<dbReference type="Gene3D" id="1.20.1560.10">
    <property type="entry name" value="ABC transporter type 1, transmembrane domain"/>
    <property type="match status" value="1"/>
</dbReference>
<dbReference type="Pfam" id="PF00664">
    <property type="entry name" value="ABC_membrane"/>
    <property type="match status" value="1"/>
</dbReference>
<feature type="transmembrane region" description="Helical" evidence="9">
    <location>
        <begin position="157"/>
        <end position="174"/>
    </location>
</feature>
<sequence length="608" mass="66616">MATILSFIKKYRIAAMSAICMMLIELFVELIQPLLISRIIDDGIGKQDLSVVWLWGSVLVVSALLAFAAGVASSFFASHASQGFGYDLRDKLYDKVQSFSYAIFSKFQTSSLITRLTGDITQLQEMVFMSLRFATRVPLVVTGSVIMALVVNVKLGLLLTVTAPVLAVFILWMMKKASALFRTVQQRMDTVNGVIQENLTGMRLIRVFVRVGHEMKRFEKRSQELMQGTISALRLTETTMPLMLLLMNGGIIAILWFGRVDIAAGNATIGEVVAVLNYALRTIGALSALSWIISSYSRAAASGQRIVEVLRTEEAEGAAGTEGVLVDKAGHVREDCEAHGAQRPSQQAGAANRAPLPIQGEVQFDGVSFNYPASDIRVLQEISFVVKPRQRVAIMGATGSGKSSLVQLIPRLHEATAGTIRVDGRDIRQIEPEQLRGAIGYVPQEVMLFSGSVRDNIAWGREDASMEQIVNAAKQAQIHETIKRLPHGYDTMLGQRGVNLSGGQKQRLSIARALVRQPGILVLDDSTSALDVRTEAALLEELTGLSCTTFLITQKISSTTSADLILLLDEGRLIAQGSHEELMVESSLYRRIYESQYGEEAQHAQDLR</sequence>
<evidence type="ECO:0000256" key="2">
    <source>
        <dbReference type="ARBA" id="ARBA00022448"/>
    </source>
</evidence>
<evidence type="ECO:0000256" key="4">
    <source>
        <dbReference type="ARBA" id="ARBA00022692"/>
    </source>
</evidence>
<dbReference type="InterPro" id="IPR003439">
    <property type="entry name" value="ABC_transporter-like_ATP-bd"/>
</dbReference>
<comment type="subcellular location">
    <subcellularLocation>
        <location evidence="1">Cell membrane</location>
        <topology evidence="1">Multi-pass membrane protein</topology>
    </subcellularLocation>
</comment>
<reference evidence="12 13" key="1">
    <citation type="submission" date="2018-11" db="EMBL/GenBank/DDBJ databases">
        <title>Genome sequencing of Paenibacillus lentus DSM25539(T).</title>
        <authorList>
            <person name="Kook J.-K."/>
            <person name="Park S.-N."/>
            <person name="Lim Y.K."/>
        </authorList>
    </citation>
    <scope>NUCLEOTIDE SEQUENCE [LARGE SCALE GENOMIC DNA]</scope>
    <source>
        <strain evidence="12 13">DSM 25539</strain>
    </source>
</reference>
<dbReference type="KEGG" id="plen:EIM92_01240"/>
<keyword evidence="5" id="KW-0547">Nucleotide-binding</keyword>
<dbReference type="PROSITE" id="PS00211">
    <property type="entry name" value="ABC_TRANSPORTER_1"/>
    <property type="match status" value="1"/>
</dbReference>
<keyword evidence="7 9" id="KW-1133">Transmembrane helix</keyword>
<keyword evidence="6 12" id="KW-0067">ATP-binding</keyword>
<evidence type="ECO:0000256" key="9">
    <source>
        <dbReference type="SAM" id="Phobius"/>
    </source>
</evidence>
<gene>
    <name evidence="12" type="ORF">EIM92_01240</name>
</gene>
<dbReference type="InterPro" id="IPR036640">
    <property type="entry name" value="ABC1_TM_sf"/>
</dbReference>
<dbReference type="Pfam" id="PF00005">
    <property type="entry name" value="ABC_tran"/>
    <property type="match status" value="1"/>
</dbReference>
<evidence type="ECO:0000313" key="12">
    <source>
        <dbReference type="EMBL" id="AZK44984.1"/>
    </source>
</evidence>
<dbReference type="RefSeq" id="WP_125081119.1">
    <property type="nucleotide sequence ID" value="NZ_CP034248.1"/>
</dbReference>
<evidence type="ECO:0000256" key="6">
    <source>
        <dbReference type="ARBA" id="ARBA00022840"/>
    </source>
</evidence>
<evidence type="ECO:0000259" key="10">
    <source>
        <dbReference type="PROSITE" id="PS50893"/>
    </source>
</evidence>
<dbReference type="GO" id="GO:0005524">
    <property type="term" value="F:ATP binding"/>
    <property type="evidence" value="ECO:0007669"/>
    <property type="project" value="UniProtKB-KW"/>
</dbReference>
<keyword evidence="3" id="KW-1003">Cell membrane</keyword>
<dbReference type="EMBL" id="CP034248">
    <property type="protein sequence ID" value="AZK44984.1"/>
    <property type="molecule type" value="Genomic_DNA"/>
</dbReference>
<dbReference type="PANTHER" id="PTHR43394">
    <property type="entry name" value="ATP-DEPENDENT PERMEASE MDL1, MITOCHONDRIAL"/>
    <property type="match status" value="1"/>
</dbReference>
<evidence type="ECO:0000256" key="5">
    <source>
        <dbReference type="ARBA" id="ARBA00022741"/>
    </source>
</evidence>
<protein>
    <submittedName>
        <fullName evidence="12">ABC transporter ATP-binding protein</fullName>
    </submittedName>
</protein>
<dbReference type="PROSITE" id="PS50929">
    <property type="entry name" value="ABC_TM1F"/>
    <property type="match status" value="1"/>
</dbReference>
<dbReference type="Gene3D" id="3.40.50.300">
    <property type="entry name" value="P-loop containing nucleotide triphosphate hydrolases"/>
    <property type="match status" value="1"/>
</dbReference>
<proteinExistence type="predicted"/>
<evidence type="ECO:0000313" key="13">
    <source>
        <dbReference type="Proteomes" id="UP000273145"/>
    </source>
</evidence>
<dbReference type="SUPFAM" id="SSF52540">
    <property type="entry name" value="P-loop containing nucleoside triphosphate hydrolases"/>
    <property type="match status" value="1"/>
</dbReference>
<dbReference type="InterPro" id="IPR003593">
    <property type="entry name" value="AAA+_ATPase"/>
</dbReference>
<dbReference type="GO" id="GO:0005886">
    <property type="term" value="C:plasma membrane"/>
    <property type="evidence" value="ECO:0007669"/>
    <property type="project" value="UniProtKB-SubCell"/>
</dbReference>
<dbReference type="GO" id="GO:0015421">
    <property type="term" value="F:ABC-type oligopeptide transporter activity"/>
    <property type="evidence" value="ECO:0007669"/>
    <property type="project" value="TreeGrafter"/>
</dbReference>
<dbReference type="InterPro" id="IPR017871">
    <property type="entry name" value="ABC_transporter-like_CS"/>
</dbReference>
<dbReference type="FunFam" id="3.40.50.300:FF:000221">
    <property type="entry name" value="Multidrug ABC transporter ATP-binding protein"/>
    <property type="match status" value="1"/>
</dbReference>
<feature type="transmembrane region" description="Helical" evidence="9">
    <location>
        <begin position="52"/>
        <end position="77"/>
    </location>
</feature>
<feature type="domain" description="ABC transporter" evidence="10">
    <location>
        <begin position="362"/>
        <end position="595"/>
    </location>
</feature>
<keyword evidence="13" id="KW-1185">Reference proteome</keyword>
<dbReference type="InterPro" id="IPR039421">
    <property type="entry name" value="Type_1_exporter"/>
</dbReference>